<dbReference type="GeneID" id="20326955"/>
<reference evidence="2 3" key="1">
    <citation type="submission" date="2013-11" db="EMBL/GenBank/DDBJ databases">
        <title>Opisthorchis viverrini - life in the bile duct.</title>
        <authorList>
            <person name="Young N.D."/>
            <person name="Nagarajan N."/>
            <person name="Lin S.J."/>
            <person name="Korhonen P.K."/>
            <person name="Jex A.R."/>
            <person name="Hall R.S."/>
            <person name="Safavi-Hemami H."/>
            <person name="Kaewkong W."/>
            <person name="Bertrand D."/>
            <person name="Gao S."/>
            <person name="Seet Q."/>
            <person name="Wongkham S."/>
            <person name="Teh B.T."/>
            <person name="Wongkham C."/>
            <person name="Intapan P.M."/>
            <person name="Maleewong W."/>
            <person name="Yang X."/>
            <person name="Hu M."/>
            <person name="Wang Z."/>
            <person name="Hofmann A."/>
            <person name="Sternberg P.W."/>
            <person name="Tan P."/>
            <person name="Wang J."/>
            <person name="Gasser R.B."/>
        </authorList>
    </citation>
    <scope>NUCLEOTIDE SEQUENCE [LARGE SCALE GENOMIC DNA]</scope>
</reference>
<proteinExistence type="predicted"/>
<dbReference type="AlphaFoldDB" id="A0A075A2N0"/>
<evidence type="ECO:0000256" key="1">
    <source>
        <dbReference type="SAM" id="Phobius"/>
    </source>
</evidence>
<name>A0A075A2N0_OPIVI</name>
<dbReference type="EMBL" id="KL596633">
    <property type="protein sequence ID" value="KER32507.1"/>
    <property type="molecule type" value="Genomic_DNA"/>
</dbReference>
<sequence length="578" mass="66069">MPNHRLSKRVLFSVPNSEWRKQRSDQPLSWRRGAKEITKRLGADEDRVIPIVPGWRQCKIWVPADVSGILVVSFHPDCFNESCWWYHPFGYEVIRQRIFGCKAGIVATENVQELLGHTSHTPKFRLPRRGWFSVSPSEYRKPRGRRHCCVNEFISVKRYNDSAVTLFERLDAMPPEGSTRADILPSCSSPDRSRLGVGTCMATCSVEKVMHLHFPAKHRCPAVRLMSQRLWLRTLIVLLSRCGRPGIKQYCGGSEHVDEAWQNVKEAILAAFSAACPASPIRLQDHRMTSSSLSMIDARKAIPPGNEYDGARKSLKRQIVKSLRKDRELWWISKAREMEAFVTGNSRALYQPIRSTGPRKATVSETMSENNGSLIHSQQRRIGRWAEHFEDWPHATQPVEIIHTGEWNVNLDRPSEEEIRYEIAVLKREKAPGPDGLYPPLFKEGGNSLVTHLTKLIGTMWDEEKVPEEWGMSTTIPIFKKGWRKSRGGQHMTWQKGVEEITKSLGVVGIVRLPGWGPRDSVCAWLETLQEMAANRCQWRSCCQLLSRLQTLWLYGSEASVPTMMCFFLLLLLLLHKG</sequence>
<evidence type="ECO:0000313" key="3">
    <source>
        <dbReference type="Proteomes" id="UP000054324"/>
    </source>
</evidence>
<feature type="transmembrane region" description="Helical" evidence="1">
    <location>
        <begin position="552"/>
        <end position="575"/>
    </location>
</feature>
<gene>
    <name evidence="2" type="ORF">T265_12787</name>
</gene>
<keyword evidence="1" id="KW-0812">Transmembrane</keyword>
<keyword evidence="1" id="KW-0472">Membrane</keyword>
<organism evidence="2 3">
    <name type="scientific">Opisthorchis viverrini</name>
    <name type="common">Southeast Asian liver fluke</name>
    <dbReference type="NCBI Taxonomy" id="6198"/>
    <lineage>
        <taxon>Eukaryota</taxon>
        <taxon>Metazoa</taxon>
        <taxon>Spiralia</taxon>
        <taxon>Lophotrochozoa</taxon>
        <taxon>Platyhelminthes</taxon>
        <taxon>Trematoda</taxon>
        <taxon>Digenea</taxon>
        <taxon>Opisthorchiida</taxon>
        <taxon>Opisthorchiata</taxon>
        <taxon>Opisthorchiidae</taxon>
        <taxon>Opisthorchis</taxon>
    </lineage>
</organism>
<dbReference type="OrthoDB" id="6247999at2759"/>
<dbReference type="Proteomes" id="UP000054324">
    <property type="component" value="Unassembled WGS sequence"/>
</dbReference>
<keyword evidence="3" id="KW-1185">Reference proteome</keyword>
<keyword evidence="1" id="KW-1133">Transmembrane helix</keyword>
<protein>
    <recommendedName>
        <fullName evidence="4">Reverse transcriptase domain-containing protein</fullName>
    </recommendedName>
</protein>
<evidence type="ECO:0008006" key="4">
    <source>
        <dbReference type="Google" id="ProtNLM"/>
    </source>
</evidence>
<dbReference type="RefSeq" id="XP_009163751.1">
    <property type="nucleotide sequence ID" value="XM_009165487.1"/>
</dbReference>
<accession>A0A075A2N0</accession>
<dbReference type="KEGG" id="ovi:T265_12787"/>
<dbReference type="CTD" id="20326955"/>
<evidence type="ECO:0000313" key="2">
    <source>
        <dbReference type="EMBL" id="KER32507.1"/>
    </source>
</evidence>
<dbReference type="STRING" id="6198.A0A075A2N0"/>